<dbReference type="InterPro" id="IPR045076">
    <property type="entry name" value="MutS"/>
</dbReference>
<organism evidence="7 8">
    <name type="scientific">Ichthyenterobacterium magnum</name>
    <dbReference type="NCBI Taxonomy" id="1230530"/>
    <lineage>
        <taxon>Bacteria</taxon>
        <taxon>Pseudomonadati</taxon>
        <taxon>Bacteroidota</taxon>
        <taxon>Flavobacteriia</taxon>
        <taxon>Flavobacteriales</taxon>
        <taxon>Flavobacteriaceae</taxon>
        <taxon>Ichthyenterobacterium</taxon>
    </lineage>
</organism>
<evidence type="ECO:0000256" key="2">
    <source>
        <dbReference type="ARBA" id="ARBA00022840"/>
    </source>
</evidence>
<evidence type="ECO:0000313" key="7">
    <source>
        <dbReference type="EMBL" id="RKE95409.1"/>
    </source>
</evidence>
<keyword evidence="2" id="KW-0067">ATP-binding</keyword>
<evidence type="ECO:0000259" key="5">
    <source>
        <dbReference type="SMART" id="SM00533"/>
    </source>
</evidence>
<dbReference type="OrthoDB" id="9808166at2"/>
<dbReference type="SUPFAM" id="SSF52540">
    <property type="entry name" value="P-loop containing nucleoside triphosphate hydrolases"/>
    <property type="match status" value="1"/>
</dbReference>
<dbReference type="InterPro" id="IPR000432">
    <property type="entry name" value="DNA_mismatch_repair_MutS_C"/>
</dbReference>
<dbReference type="InterPro" id="IPR005747">
    <property type="entry name" value="MutS2"/>
</dbReference>
<dbReference type="SUPFAM" id="SSF48334">
    <property type="entry name" value="DNA repair protein MutS, domain III"/>
    <property type="match status" value="1"/>
</dbReference>
<dbReference type="InterPro" id="IPR036187">
    <property type="entry name" value="DNA_mismatch_repair_MutS_sf"/>
</dbReference>
<name>A0A420DMM4_9FLAO</name>
<feature type="domain" description="DNA mismatch repair protein MutS core" evidence="5">
    <location>
        <begin position="12"/>
        <end position="316"/>
    </location>
</feature>
<dbReference type="GO" id="GO:0016887">
    <property type="term" value="F:ATP hydrolysis activity"/>
    <property type="evidence" value="ECO:0007669"/>
    <property type="project" value="InterPro"/>
</dbReference>
<protein>
    <submittedName>
        <fullName evidence="7">DNA mismatch repair protein MutS2</fullName>
    </submittedName>
</protein>
<dbReference type="GO" id="GO:0004519">
    <property type="term" value="F:endonuclease activity"/>
    <property type="evidence" value="ECO:0007669"/>
    <property type="project" value="InterPro"/>
</dbReference>
<dbReference type="InterPro" id="IPR007696">
    <property type="entry name" value="DNA_mismatch_repair_MutS_core"/>
</dbReference>
<proteinExistence type="predicted"/>
<dbReference type="GO" id="GO:0005524">
    <property type="term" value="F:ATP binding"/>
    <property type="evidence" value="ECO:0007669"/>
    <property type="project" value="UniProtKB-KW"/>
</dbReference>
<feature type="domain" description="DNA mismatch repair proteins mutS family" evidence="6">
    <location>
        <begin position="335"/>
        <end position="520"/>
    </location>
</feature>
<reference evidence="7 8" key="1">
    <citation type="submission" date="2018-09" db="EMBL/GenBank/DDBJ databases">
        <title>Genomic Encyclopedia of Archaeal and Bacterial Type Strains, Phase II (KMG-II): from individual species to whole genera.</title>
        <authorList>
            <person name="Goeker M."/>
        </authorList>
    </citation>
    <scope>NUCLEOTIDE SEQUENCE [LARGE SCALE GENOMIC DNA]</scope>
    <source>
        <strain evidence="7 8">DSM 26283</strain>
    </source>
</reference>
<evidence type="ECO:0000313" key="8">
    <source>
        <dbReference type="Proteomes" id="UP000284892"/>
    </source>
</evidence>
<keyword evidence="3" id="KW-0238">DNA-binding</keyword>
<keyword evidence="4" id="KW-0175">Coiled coil</keyword>
<accession>A0A420DMM4</accession>
<dbReference type="GO" id="GO:0045910">
    <property type="term" value="P:negative regulation of DNA recombination"/>
    <property type="evidence" value="ECO:0007669"/>
    <property type="project" value="InterPro"/>
</dbReference>
<dbReference type="AlphaFoldDB" id="A0A420DMM4"/>
<gene>
    <name evidence="7" type="ORF">BXY80_1596</name>
</gene>
<evidence type="ECO:0000256" key="1">
    <source>
        <dbReference type="ARBA" id="ARBA00022741"/>
    </source>
</evidence>
<evidence type="ECO:0000256" key="3">
    <source>
        <dbReference type="ARBA" id="ARBA00023125"/>
    </source>
</evidence>
<keyword evidence="1" id="KW-0547">Nucleotide-binding</keyword>
<evidence type="ECO:0000259" key="6">
    <source>
        <dbReference type="SMART" id="SM00534"/>
    </source>
</evidence>
<feature type="coiled-coil region" evidence="4">
    <location>
        <begin position="626"/>
        <end position="662"/>
    </location>
</feature>
<dbReference type="PANTHER" id="PTHR48466">
    <property type="entry name" value="OS10G0509000 PROTEIN-RELATED"/>
    <property type="match status" value="1"/>
</dbReference>
<dbReference type="Proteomes" id="UP000284892">
    <property type="component" value="Unassembled WGS sequence"/>
</dbReference>
<dbReference type="GO" id="GO:0006298">
    <property type="term" value="P:mismatch repair"/>
    <property type="evidence" value="ECO:0007669"/>
    <property type="project" value="InterPro"/>
</dbReference>
<dbReference type="SMART" id="SM00534">
    <property type="entry name" value="MUTSac"/>
    <property type="match status" value="1"/>
</dbReference>
<dbReference type="InterPro" id="IPR027417">
    <property type="entry name" value="P-loop_NTPase"/>
</dbReference>
<feature type="coiled-coil region" evidence="4">
    <location>
        <begin position="523"/>
        <end position="581"/>
    </location>
</feature>
<dbReference type="GO" id="GO:0140664">
    <property type="term" value="F:ATP-dependent DNA damage sensor activity"/>
    <property type="evidence" value="ECO:0007669"/>
    <property type="project" value="InterPro"/>
</dbReference>
<dbReference type="Pfam" id="PF00488">
    <property type="entry name" value="MutS_V"/>
    <property type="match status" value="1"/>
</dbReference>
<dbReference type="Gene3D" id="3.40.50.300">
    <property type="entry name" value="P-loop containing nucleotide triphosphate hydrolases"/>
    <property type="match status" value="1"/>
</dbReference>
<dbReference type="PIRSF" id="PIRSF005814">
    <property type="entry name" value="MutS_YshD"/>
    <property type="match status" value="1"/>
</dbReference>
<keyword evidence="8" id="KW-1185">Reference proteome</keyword>
<dbReference type="RefSeq" id="WP_120200716.1">
    <property type="nucleotide sequence ID" value="NZ_RAQJ01000002.1"/>
</dbReference>
<sequence>MINIHEKTLQDLEFFTVLDQVAEHCITDLGKTQVQKIVPFAKQEDVRRELQLTNEYLSSFYNENRIPNHGFEPITKEIKLLNIENSFLEARSFKKIVSISISVNAILKFFKKFEEYYPTLQHFSTPIAITNELIESIDAVIDRFSDVKDNASETLYSLRQSINSVKGKINHSFTTALTTYSNLDYLDDIRESVLENKRVLAVKAMYRRKVKGSIMGSSKTGSIVYIQPETTFQHARELNNLEFEEQEEITKILRQLTELVRPQLILLKQYQGFLTLLDVISAKAKYAKSMNAILPEVNNNKQYLVKDAYHPLLYLSNKVQGAKTFPQSIKLNPENRIIVISGPNAGGKSITLKTIGIHQVMLQSGLLIPVHEKSSVCLFDRIISDIGDNQSIENHLSTYSYRLKQMNYFLKKCNKNTLFLIDEFGTGSDPELGGALAETFLEEFYHREAYGIITTHYSNLKVLANELPFMQNANMMFDEKSLEPMYKLALGQAGSSFTFEVAQKNGIPYSLINRAKKKIERGKVRFDATIAKLQKERSKLEKTERSLKVNEQKKQSEADKLEEINAKIQKKLESYQELYDSNQRLIYLGQKVNDLAEKYFDNKQKRELMAELFKLVQIENSKRKKISAKQKRVEKTKEKQVKAEAEKKVEVIRKKKKAAKKKEVKVEKPKPILKIGDRVRMHDGRAIGSIDKLEKNKAIVNYGLFTTNVSTDLLELVEAKK</sequence>
<dbReference type="SMART" id="SM00533">
    <property type="entry name" value="MUTSd"/>
    <property type="match status" value="1"/>
</dbReference>
<comment type="caution">
    <text evidence="7">The sequence shown here is derived from an EMBL/GenBank/DDBJ whole genome shotgun (WGS) entry which is preliminary data.</text>
</comment>
<dbReference type="NCBIfam" id="TIGR01069">
    <property type="entry name" value="mutS2"/>
    <property type="match status" value="1"/>
</dbReference>
<evidence type="ECO:0000256" key="4">
    <source>
        <dbReference type="SAM" id="Coils"/>
    </source>
</evidence>
<dbReference type="PANTHER" id="PTHR48466:SF2">
    <property type="entry name" value="OS10G0509000 PROTEIN"/>
    <property type="match status" value="1"/>
</dbReference>
<dbReference type="GO" id="GO:0030983">
    <property type="term" value="F:mismatched DNA binding"/>
    <property type="evidence" value="ECO:0007669"/>
    <property type="project" value="InterPro"/>
</dbReference>
<dbReference type="EMBL" id="RAQJ01000002">
    <property type="protein sequence ID" value="RKE95409.1"/>
    <property type="molecule type" value="Genomic_DNA"/>
</dbReference>